<organism evidence="2 3">
    <name type="scientific">Helicobacter pylori (strain SouthAfrica7)</name>
    <dbReference type="NCBI Taxonomy" id="907239"/>
    <lineage>
        <taxon>Bacteria</taxon>
        <taxon>Pseudomonadati</taxon>
        <taxon>Campylobacterota</taxon>
        <taxon>Epsilonproteobacteria</taxon>
        <taxon>Campylobacterales</taxon>
        <taxon>Helicobacteraceae</taxon>
        <taxon>Helicobacter</taxon>
    </lineage>
</organism>
<gene>
    <name evidence="2" type="ordered locus">HPSA_00500</name>
</gene>
<dbReference type="EMBL" id="CP002336">
    <property type="protein sequence ID" value="ADU84124.1"/>
    <property type="molecule type" value="Genomic_DNA"/>
</dbReference>
<feature type="transmembrane region" description="Helical" evidence="1">
    <location>
        <begin position="12"/>
        <end position="31"/>
    </location>
</feature>
<proteinExistence type="predicted"/>
<evidence type="ECO:0000256" key="1">
    <source>
        <dbReference type="SAM" id="Phobius"/>
    </source>
</evidence>
<reference evidence="2 3" key="2">
    <citation type="journal article" date="2013" name="Genome Announc.">
        <title>Genome Sequences of Three hpAfrica2 Strains of Helicobacter pylori.</title>
        <authorList>
            <person name="Duncan S.S."/>
            <person name="Bertoli M.T."/>
            <person name="Kersulyte D."/>
            <person name="Valk P.L."/>
            <person name="Tamma S."/>
            <person name="Segal I."/>
            <person name="McClain M.S."/>
            <person name="Cover T.L."/>
            <person name="Berg D.E."/>
        </authorList>
    </citation>
    <scope>NUCLEOTIDE SEQUENCE [LARGE SCALE GENOMIC DNA]</scope>
    <source>
        <strain evidence="2 3">SouthAfrica7</strain>
    </source>
</reference>
<evidence type="ECO:0000313" key="3">
    <source>
        <dbReference type="Proteomes" id="UP000007467"/>
    </source>
</evidence>
<keyword evidence="1" id="KW-1133">Transmembrane helix</keyword>
<dbReference type="KEGG" id="hes:HPSA_00500"/>
<sequence>MFFWVFLKTSGNFYKAIFWVFFWWVFGVWLCNNKASLKTTKYR</sequence>
<dbReference type="Proteomes" id="UP000007467">
    <property type="component" value="Chromosome"/>
</dbReference>
<protein>
    <submittedName>
        <fullName evidence="2">Uncharacterized protein</fullName>
    </submittedName>
</protein>
<dbReference type="AlphaFoldDB" id="E8QTU7"/>
<dbReference type="HOGENOM" id="CLU_3234468_0_0_7"/>
<accession>E8QTU7</accession>
<evidence type="ECO:0000313" key="2">
    <source>
        <dbReference type="EMBL" id="ADU84124.1"/>
    </source>
</evidence>
<keyword evidence="1" id="KW-0472">Membrane</keyword>
<dbReference type="PATRIC" id="fig|907239.3.peg.96"/>
<reference evidence="3" key="1">
    <citation type="submission" date="2010-11" db="EMBL/GenBank/DDBJ databases">
        <title>Genome sequence of Helicobacter pylori strain SouthAfrica7.</title>
        <authorList>
            <person name="Kersulyte D."/>
            <person name="Segal I."/>
            <person name="Mistry R."/>
            <person name="Berg D.E."/>
        </authorList>
    </citation>
    <scope>NUCLEOTIDE SEQUENCE [LARGE SCALE GENOMIC DNA]</scope>
    <source>
        <strain evidence="3">SouthAfrica7</strain>
    </source>
</reference>
<name>E8QTU7_HELPW</name>
<keyword evidence="1" id="KW-0812">Transmembrane</keyword>